<dbReference type="AlphaFoldDB" id="A0A5N6SD73"/>
<evidence type="ECO:0000256" key="1">
    <source>
        <dbReference type="SAM" id="Phobius"/>
    </source>
</evidence>
<dbReference type="EMBL" id="ML743628">
    <property type="protein sequence ID" value="KAE8132676.1"/>
    <property type="molecule type" value="Genomic_DNA"/>
</dbReference>
<dbReference type="RefSeq" id="XP_031908739.1">
    <property type="nucleotide sequence ID" value="XM_032055926.1"/>
</dbReference>
<protein>
    <submittedName>
        <fullName evidence="2">Uncharacterized protein</fullName>
    </submittedName>
</protein>
<keyword evidence="1" id="KW-1133">Transmembrane helix</keyword>
<organism evidence="2 3">
    <name type="scientific">Aspergillus pseudotamarii</name>
    <dbReference type="NCBI Taxonomy" id="132259"/>
    <lineage>
        <taxon>Eukaryota</taxon>
        <taxon>Fungi</taxon>
        <taxon>Dikarya</taxon>
        <taxon>Ascomycota</taxon>
        <taxon>Pezizomycotina</taxon>
        <taxon>Eurotiomycetes</taxon>
        <taxon>Eurotiomycetidae</taxon>
        <taxon>Eurotiales</taxon>
        <taxon>Aspergillaceae</taxon>
        <taxon>Aspergillus</taxon>
        <taxon>Aspergillus subgen. Circumdati</taxon>
    </lineage>
</organism>
<dbReference type="Proteomes" id="UP000325672">
    <property type="component" value="Unassembled WGS sequence"/>
</dbReference>
<sequence length="87" mass="9036">MKVGRAGALSWGGERGYIGFGSGVGEGWGYEVLGLGFGFGDLGSMGMVIEGICEGGRCAWFPSGGYSVVWWVVLLGVVFSISISFVC</sequence>
<feature type="transmembrane region" description="Helical" evidence="1">
    <location>
        <begin position="68"/>
        <end position="86"/>
    </location>
</feature>
<keyword evidence="3" id="KW-1185">Reference proteome</keyword>
<proteinExistence type="predicted"/>
<keyword evidence="1" id="KW-0812">Transmembrane</keyword>
<evidence type="ECO:0000313" key="2">
    <source>
        <dbReference type="EMBL" id="KAE8132676.1"/>
    </source>
</evidence>
<gene>
    <name evidence="2" type="ORF">BDV38DRAFT_260463</name>
</gene>
<name>A0A5N6SD73_ASPPS</name>
<dbReference type="GeneID" id="43640136"/>
<evidence type="ECO:0000313" key="3">
    <source>
        <dbReference type="Proteomes" id="UP000325672"/>
    </source>
</evidence>
<keyword evidence="1" id="KW-0472">Membrane</keyword>
<accession>A0A5N6SD73</accession>
<reference evidence="2 3" key="1">
    <citation type="submission" date="2019-04" db="EMBL/GenBank/DDBJ databases">
        <title>Friends and foes A comparative genomics study of 23 Aspergillus species from section Flavi.</title>
        <authorList>
            <consortium name="DOE Joint Genome Institute"/>
            <person name="Kjaerbolling I."/>
            <person name="Vesth T."/>
            <person name="Frisvad J.C."/>
            <person name="Nybo J.L."/>
            <person name="Theobald S."/>
            <person name="Kildgaard S."/>
            <person name="Isbrandt T."/>
            <person name="Kuo A."/>
            <person name="Sato A."/>
            <person name="Lyhne E.K."/>
            <person name="Kogle M.E."/>
            <person name="Wiebenga A."/>
            <person name="Kun R.S."/>
            <person name="Lubbers R.J."/>
            <person name="Makela M.R."/>
            <person name="Barry K."/>
            <person name="Chovatia M."/>
            <person name="Clum A."/>
            <person name="Daum C."/>
            <person name="Haridas S."/>
            <person name="He G."/>
            <person name="LaButti K."/>
            <person name="Lipzen A."/>
            <person name="Mondo S."/>
            <person name="Riley R."/>
            <person name="Salamov A."/>
            <person name="Simmons B.A."/>
            <person name="Magnuson J.K."/>
            <person name="Henrissat B."/>
            <person name="Mortensen U.H."/>
            <person name="Larsen T.O."/>
            <person name="Devries R.P."/>
            <person name="Grigoriev I.V."/>
            <person name="Machida M."/>
            <person name="Baker S.E."/>
            <person name="Andersen M.R."/>
        </authorList>
    </citation>
    <scope>NUCLEOTIDE SEQUENCE [LARGE SCALE GENOMIC DNA]</scope>
    <source>
        <strain evidence="2 3">CBS 117625</strain>
    </source>
</reference>